<accession>A0A9P9IFQ2</accession>
<gene>
    <name evidence="1" type="ORF">B0J13DRAFT_652282</name>
</gene>
<dbReference type="OrthoDB" id="2156052at2759"/>
<evidence type="ECO:0000313" key="1">
    <source>
        <dbReference type="EMBL" id="KAH7118277.1"/>
    </source>
</evidence>
<keyword evidence="2" id="KW-1185">Reference proteome</keyword>
<dbReference type="Proteomes" id="UP000717696">
    <property type="component" value="Unassembled WGS sequence"/>
</dbReference>
<evidence type="ECO:0000313" key="2">
    <source>
        <dbReference type="Proteomes" id="UP000717696"/>
    </source>
</evidence>
<proteinExistence type="predicted"/>
<comment type="caution">
    <text evidence="1">The sequence shown here is derived from an EMBL/GenBank/DDBJ whole genome shotgun (WGS) entry which is preliminary data.</text>
</comment>
<reference evidence="1" key="1">
    <citation type="journal article" date="2021" name="Nat. Commun.">
        <title>Genetic determinants of endophytism in the Arabidopsis root mycobiome.</title>
        <authorList>
            <person name="Mesny F."/>
            <person name="Miyauchi S."/>
            <person name="Thiergart T."/>
            <person name="Pickel B."/>
            <person name="Atanasova L."/>
            <person name="Karlsson M."/>
            <person name="Huettel B."/>
            <person name="Barry K.W."/>
            <person name="Haridas S."/>
            <person name="Chen C."/>
            <person name="Bauer D."/>
            <person name="Andreopoulos W."/>
            <person name="Pangilinan J."/>
            <person name="LaButti K."/>
            <person name="Riley R."/>
            <person name="Lipzen A."/>
            <person name="Clum A."/>
            <person name="Drula E."/>
            <person name="Henrissat B."/>
            <person name="Kohler A."/>
            <person name="Grigoriev I.V."/>
            <person name="Martin F.M."/>
            <person name="Hacquard S."/>
        </authorList>
    </citation>
    <scope>NUCLEOTIDE SEQUENCE</scope>
    <source>
        <strain evidence="1">MPI-CAGE-AT-0021</strain>
    </source>
</reference>
<sequence length="86" mass="9868">HCFPSRHQLEYVKSLLHPISSELGFRNSQRDVVENAVQKLMDETYNHLSLRSRLDLDGTISLESHTNLGNADELLSESMEQMSIVR</sequence>
<protein>
    <submittedName>
        <fullName evidence="1">Uncharacterized protein</fullName>
    </submittedName>
</protein>
<name>A0A9P9IFQ2_9HYPO</name>
<dbReference type="AlphaFoldDB" id="A0A9P9IFQ2"/>
<feature type="non-terminal residue" evidence="1">
    <location>
        <position position="1"/>
    </location>
</feature>
<organism evidence="1 2">
    <name type="scientific">Dactylonectria estremocensis</name>
    <dbReference type="NCBI Taxonomy" id="1079267"/>
    <lineage>
        <taxon>Eukaryota</taxon>
        <taxon>Fungi</taxon>
        <taxon>Dikarya</taxon>
        <taxon>Ascomycota</taxon>
        <taxon>Pezizomycotina</taxon>
        <taxon>Sordariomycetes</taxon>
        <taxon>Hypocreomycetidae</taxon>
        <taxon>Hypocreales</taxon>
        <taxon>Nectriaceae</taxon>
        <taxon>Dactylonectria</taxon>
    </lineage>
</organism>
<dbReference type="EMBL" id="JAGMUU010000032">
    <property type="protein sequence ID" value="KAH7118277.1"/>
    <property type="molecule type" value="Genomic_DNA"/>
</dbReference>